<dbReference type="Proteomes" id="UP001220610">
    <property type="component" value="Chromosome"/>
</dbReference>
<evidence type="ECO:0000313" key="2">
    <source>
        <dbReference type="Proteomes" id="UP001220610"/>
    </source>
</evidence>
<evidence type="ECO:0000313" key="1">
    <source>
        <dbReference type="EMBL" id="WEK34227.1"/>
    </source>
</evidence>
<gene>
    <name evidence="1" type="ORF">P0Y53_17200</name>
</gene>
<protein>
    <submittedName>
        <fullName evidence="1">Lipocalin family protein</fullName>
    </submittedName>
</protein>
<dbReference type="AlphaFoldDB" id="A0AAJ5WP78"/>
<accession>A0AAJ5WP78</accession>
<name>A0AAJ5WP78_9BACT</name>
<organism evidence="1 2">
    <name type="scientific">Candidatus Pseudobacter hemicellulosilyticus</name>
    <dbReference type="NCBI Taxonomy" id="3121375"/>
    <lineage>
        <taxon>Bacteria</taxon>
        <taxon>Pseudomonadati</taxon>
        <taxon>Bacteroidota</taxon>
        <taxon>Chitinophagia</taxon>
        <taxon>Chitinophagales</taxon>
        <taxon>Chitinophagaceae</taxon>
        <taxon>Pseudobacter</taxon>
    </lineage>
</organism>
<dbReference type="PROSITE" id="PS51257">
    <property type="entry name" value="PROKAR_LIPOPROTEIN"/>
    <property type="match status" value="1"/>
</dbReference>
<dbReference type="EMBL" id="CP119311">
    <property type="protein sequence ID" value="WEK34227.1"/>
    <property type="molecule type" value="Genomic_DNA"/>
</dbReference>
<reference evidence="1" key="1">
    <citation type="submission" date="2023-03" db="EMBL/GenBank/DDBJ databases">
        <title>Andean soil-derived lignocellulolytic bacterial consortium as a source of novel taxa and putative plastic-active enzymes.</title>
        <authorList>
            <person name="Diaz-Garcia L."/>
            <person name="Chuvochina M."/>
            <person name="Feuerriegel G."/>
            <person name="Bunk B."/>
            <person name="Sproer C."/>
            <person name="Streit W.R."/>
            <person name="Rodriguez L.M."/>
            <person name="Overmann J."/>
            <person name="Jimenez D.J."/>
        </authorList>
    </citation>
    <scope>NUCLEOTIDE SEQUENCE</scope>
    <source>
        <strain evidence="1">MAG 7</strain>
    </source>
</reference>
<sequence length="260" mass="29282">MKRPYALLNIVLLAGLVWLTGCKKDEDDPNQPVMQLSTDKVAGKSGQDIAVTVSMTMPGGFKDLVITKGINLQPDTDFGSQSVTASSTGSNTYEYLFNYTLSPDETDKLVGFNFRLTDNQGRAVEKDLTVNTTPGPAQIMFTRTWLLTSKFWESVGAEDIKDCEKDDVYTFKRDSTMSYGYGSSACSLDGLNIYDHWEISEDEKTVTLEYYNIFNPAQRTIEQYNVRSITTEKIVMDITVDLSWLGFSDKEKFIYTLEAR</sequence>
<proteinExistence type="predicted"/>